<evidence type="ECO:0000256" key="3">
    <source>
        <dbReference type="ARBA" id="ARBA00022829"/>
    </source>
</evidence>
<dbReference type="EMBL" id="PCTL01000003">
    <property type="protein sequence ID" value="PIP73895.1"/>
    <property type="molecule type" value="Genomic_DNA"/>
</dbReference>
<dbReference type="SUPFAM" id="SSF46785">
    <property type="entry name" value="Winged helix' DNA-binding domain"/>
    <property type="match status" value="2"/>
</dbReference>
<organism evidence="5 6">
    <name type="scientific">Candidatus Lloydbacteria bacterium CG22_combo_CG10-13_8_21_14_all_47_15</name>
    <dbReference type="NCBI Taxonomy" id="1974635"/>
    <lineage>
        <taxon>Bacteria</taxon>
        <taxon>Candidatus Lloydiibacteriota</taxon>
    </lineage>
</organism>
<keyword evidence="2" id="KW-0132">Cell division</keyword>
<keyword evidence="4" id="KW-0131">Cell cycle</keyword>
<sequence length="183" mass="20501">MNLSAKIEAILFYKAEPMLVSELSRVLGEKEEAVRDALAELSKALIGRGLTLILNGDEMMLGTAPEVAGILEELAKKELSKDIGRAGLETLTIIAYHAPISRAEIDYLRGVNGTFILRNLLIRGLVERIQNPDNPRSYLYRPTTELLSFLGLKSIKDLPEYQKVREEIEIFRKTTESETDLTP</sequence>
<evidence type="ECO:0000256" key="4">
    <source>
        <dbReference type="ARBA" id="ARBA00023306"/>
    </source>
</evidence>
<reference evidence="5 6" key="1">
    <citation type="submission" date="2017-09" db="EMBL/GenBank/DDBJ databases">
        <title>Depth-based differentiation of microbial function through sediment-hosted aquifers and enrichment of novel symbionts in the deep terrestrial subsurface.</title>
        <authorList>
            <person name="Probst A.J."/>
            <person name="Ladd B."/>
            <person name="Jarett J.K."/>
            <person name="Geller-Mcgrath D.E."/>
            <person name="Sieber C.M."/>
            <person name="Emerson J.B."/>
            <person name="Anantharaman K."/>
            <person name="Thomas B.C."/>
            <person name="Malmstrom R."/>
            <person name="Stieglmeier M."/>
            <person name="Klingl A."/>
            <person name="Woyke T."/>
            <person name="Ryan C.M."/>
            <person name="Banfield J.F."/>
        </authorList>
    </citation>
    <scope>NUCLEOTIDE SEQUENCE [LARGE SCALE GENOMIC DNA]</scope>
    <source>
        <strain evidence="5">CG22_combo_CG10-13_8_21_14_all_47_15</strain>
    </source>
</reference>
<dbReference type="GO" id="GO:0051301">
    <property type="term" value="P:cell division"/>
    <property type="evidence" value="ECO:0007669"/>
    <property type="project" value="UniProtKB-KW"/>
</dbReference>
<dbReference type="PANTHER" id="PTHR34298">
    <property type="entry name" value="SEGREGATION AND CONDENSATION PROTEIN B"/>
    <property type="match status" value="1"/>
</dbReference>
<dbReference type="Pfam" id="PF04079">
    <property type="entry name" value="SMC_ScpB"/>
    <property type="match status" value="1"/>
</dbReference>
<dbReference type="GO" id="GO:0051304">
    <property type="term" value="P:chromosome separation"/>
    <property type="evidence" value="ECO:0007669"/>
    <property type="project" value="InterPro"/>
</dbReference>
<dbReference type="InterPro" id="IPR005234">
    <property type="entry name" value="ScpB_csome_segregation"/>
</dbReference>
<dbReference type="NCBIfam" id="TIGR00281">
    <property type="entry name" value="SMC-Scp complex subunit ScpB"/>
    <property type="match status" value="1"/>
</dbReference>
<dbReference type="PANTHER" id="PTHR34298:SF2">
    <property type="entry name" value="SEGREGATION AND CONDENSATION PROTEIN B"/>
    <property type="match status" value="1"/>
</dbReference>
<keyword evidence="3" id="KW-0159">Chromosome partition</keyword>
<dbReference type="InterPro" id="IPR036390">
    <property type="entry name" value="WH_DNA-bd_sf"/>
</dbReference>
<evidence type="ECO:0000256" key="1">
    <source>
        <dbReference type="ARBA" id="ARBA00022490"/>
    </source>
</evidence>
<dbReference type="InterPro" id="IPR036388">
    <property type="entry name" value="WH-like_DNA-bd_sf"/>
</dbReference>
<dbReference type="AlphaFoldDB" id="A0A2H0CVD1"/>
<proteinExistence type="predicted"/>
<comment type="caution">
    <text evidence="5">The sequence shown here is derived from an EMBL/GenBank/DDBJ whole genome shotgun (WGS) entry which is preliminary data.</text>
</comment>
<name>A0A2H0CVD1_9BACT</name>
<protein>
    <submittedName>
        <fullName evidence="5">SMC-Scp complex subunit ScpB</fullName>
    </submittedName>
</protein>
<keyword evidence="1" id="KW-0963">Cytoplasm</keyword>
<accession>A0A2H0CVD1</accession>
<evidence type="ECO:0000313" key="6">
    <source>
        <dbReference type="Proteomes" id="UP000230638"/>
    </source>
</evidence>
<dbReference type="Gene3D" id="1.10.10.10">
    <property type="entry name" value="Winged helix-like DNA-binding domain superfamily/Winged helix DNA-binding domain"/>
    <property type="match status" value="2"/>
</dbReference>
<evidence type="ECO:0000313" key="5">
    <source>
        <dbReference type="EMBL" id="PIP73895.1"/>
    </source>
</evidence>
<evidence type="ECO:0000256" key="2">
    <source>
        <dbReference type="ARBA" id="ARBA00022618"/>
    </source>
</evidence>
<gene>
    <name evidence="5" type="primary">scpB</name>
    <name evidence="5" type="ORF">COW88_00525</name>
</gene>
<dbReference type="Proteomes" id="UP000230638">
    <property type="component" value="Unassembled WGS sequence"/>
</dbReference>